<feature type="chain" id="PRO_5012921628" description="DUF4398 domain-containing protein" evidence="2">
    <location>
        <begin position="20"/>
        <end position="118"/>
    </location>
</feature>
<accession>A0A266LXJ5</accession>
<feature type="signal peptide" evidence="2">
    <location>
        <begin position="1"/>
        <end position="19"/>
    </location>
</feature>
<dbReference type="Pfam" id="PF14346">
    <property type="entry name" value="DUF4398"/>
    <property type="match status" value="1"/>
</dbReference>
<feature type="coiled-coil region" evidence="1">
    <location>
        <begin position="44"/>
        <end position="113"/>
    </location>
</feature>
<organism evidence="4 5">
    <name type="scientific">Pseudomonas fragi</name>
    <dbReference type="NCBI Taxonomy" id="296"/>
    <lineage>
        <taxon>Bacteria</taxon>
        <taxon>Pseudomonadati</taxon>
        <taxon>Pseudomonadota</taxon>
        <taxon>Gammaproteobacteria</taxon>
        <taxon>Pseudomonadales</taxon>
        <taxon>Pseudomonadaceae</taxon>
        <taxon>Pseudomonas</taxon>
    </lineage>
</organism>
<sequence>MTIRPLFAALAVVALAGCAADPAPNEQLRLTEQALEQARAVGAKADDLAELKQAEDKLAQALADMAEESYKDARMHAEQAELDARLAEARVLTQKSQEQLNVLNTRIARLRKQLAEAQ</sequence>
<evidence type="ECO:0000256" key="1">
    <source>
        <dbReference type="SAM" id="Coils"/>
    </source>
</evidence>
<dbReference type="Proteomes" id="UP000216113">
    <property type="component" value="Unassembled WGS sequence"/>
</dbReference>
<evidence type="ECO:0000313" key="4">
    <source>
        <dbReference type="EMBL" id="OZY42781.1"/>
    </source>
</evidence>
<dbReference type="AlphaFoldDB" id="A0A266LXJ5"/>
<reference evidence="4 5" key="1">
    <citation type="submission" date="2017-08" db="EMBL/GenBank/DDBJ databases">
        <title>Genomic and metabolic characterisation of spoilage-associated Pseudomonas species.</title>
        <authorList>
            <person name="Stanborough T."/>
            <person name="Fegan N."/>
            <person name="Powell S.M."/>
            <person name="Singh T."/>
            <person name="Tamplin M.L."/>
            <person name="Chandry P.S."/>
        </authorList>
    </citation>
    <scope>NUCLEOTIDE SEQUENCE [LARGE SCALE GENOMIC DNA]</scope>
    <source>
        <strain evidence="4 5">F1820</strain>
    </source>
</reference>
<proteinExistence type="predicted"/>
<feature type="domain" description="DUF4398" evidence="3">
    <location>
        <begin position="26"/>
        <end position="100"/>
    </location>
</feature>
<evidence type="ECO:0000256" key="2">
    <source>
        <dbReference type="SAM" id="SignalP"/>
    </source>
</evidence>
<dbReference type="PROSITE" id="PS51257">
    <property type="entry name" value="PROKAR_LIPOPROTEIN"/>
    <property type="match status" value="1"/>
</dbReference>
<dbReference type="Gene3D" id="1.20.1270.390">
    <property type="match status" value="1"/>
</dbReference>
<evidence type="ECO:0000313" key="5">
    <source>
        <dbReference type="Proteomes" id="UP000216113"/>
    </source>
</evidence>
<gene>
    <name evidence="4" type="ORF">CJF43_07105</name>
</gene>
<keyword evidence="2" id="KW-0732">Signal</keyword>
<comment type="caution">
    <text evidence="4">The sequence shown here is derived from an EMBL/GenBank/DDBJ whole genome shotgun (WGS) entry which is preliminary data.</text>
</comment>
<dbReference type="RefSeq" id="WP_095028559.1">
    <property type="nucleotide sequence ID" value="NZ_NQKL01000004.1"/>
</dbReference>
<keyword evidence="1" id="KW-0175">Coiled coil</keyword>
<dbReference type="InterPro" id="IPR025511">
    <property type="entry name" value="DUF4398"/>
</dbReference>
<protein>
    <recommendedName>
        <fullName evidence="3">DUF4398 domain-containing protein</fullName>
    </recommendedName>
</protein>
<dbReference type="EMBL" id="NQKL01000004">
    <property type="protein sequence ID" value="OZY42781.1"/>
    <property type="molecule type" value="Genomic_DNA"/>
</dbReference>
<evidence type="ECO:0000259" key="3">
    <source>
        <dbReference type="Pfam" id="PF14346"/>
    </source>
</evidence>
<name>A0A266LXJ5_PSEFR</name>